<dbReference type="EMBL" id="CAXHTB010000021">
    <property type="protein sequence ID" value="CAL0329142.1"/>
    <property type="molecule type" value="Genomic_DNA"/>
</dbReference>
<evidence type="ECO:0000256" key="1">
    <source>
        <dbReference type="SAM" id="MobiDB-lite"/>
    </source>
</evidence>
<dbReference type="InterPro" id="IPR039987">
    <property type="entry name" value="PGRL1"/>
</dbReference>
<feature type="region of interest" description="Disordered" evidence="1">
    <location>
        <begin position="167"/>
        <end position="189"/>
    </location>
</feature>
<feature type="transmembrane region" description="Helical" evidence="2">
    <location>
        <begin position="777"/>
        <end position="799"/>
    </location>
</feature>
<gene>
    <name evidence="4" type="ORF">LLUT_LOCUS30202</name>
</gene>
<name>A0AAV1Y5I8_LUPLU</name>
<keyword evidence="2" id="KW-0472">Membrane</keyword>
<reference evidence="4 5" key="1">
    <citation type="submission" date="2024-03" db="EMBL/GenBank/DDBJ databases">
        <authorList>
            <person name="Martinez-Hernandez J."/>
        </authorList>
    </citation>
    <scope>NUCLEOTIDE SEQUENCE [LARGE SCALE GENOMIC DNA]</scope>
</reference>
<keyword evidence="2" id="KW-0812">Transmembrane</keyword>
<evidence type="ECO:0000313" key="5">
    <source>
        <dbReference type="Proteomes" id="UP001497480"/>
    </source>
</evidence>
<accession>A0AAV1Y5I8</accession>
<dbReference type="PANTHER" id="PTHR31032">
    <property type="entry name" value="PGR5-LIKE PROTEIN 1B, CHLOROPLASTIC"/>
    <property type="match status" value="1"/>
</dbReference>
<feature type="transmembrane region" description="Helical" evidence="2">
    <location>
        <begin position="727"/>
        <end position="756"/>
    </location>
</feature>
<evidence type="ECO:0000259" key="3">
    <source>
        <dbReference type="Pfam" id="PF03016"/>
    </source>
</evidence>
<dbReference type="GO" id="GO:0016730">
    <property type="term" value="F:oxidoreductase activity, acting on iron-sulfur proteins as donors"/>
    <property type="evidence" value="ECO:0007669"/>
    <property type="project" value="InterPro"/>
</dbReference>
<evidence type="ECO:0000313" key="4">
    <source>
        <dbReference type="EMBL" id="CAL0329142.1"/>
    </source>
</evidence>
<dbReference type="PANTHER" id="PTHR31032:SF2">
    <property type="entry name" value="PGR5-LIKE A PROTEIN"/>
    <property type="match status" value="1"/>
</dbReference>
<organism evidence="4 5">
    <name type="scientific">Lupinus luteus</name>
    <name type="common">European yellow lupine</name>
    <dbReference type="NCBI Taxonomy" id="3873"/>
    <lineage>
        <taxon>Eukaryota</taxon>
        <taxon>Viridiplantae</taxon>
        <taxon>Streptophyta</taxon>
        <taxon>Embryophyta</taxon>
        <taxon>Tracheophyta</taxon>
        <taxon>Spermatophyta</taxon>
        <taxon>Magnoliopsida</taxon>
        <taxon>eudicotyledons</taxon>
        <taxon>Gunneridae</taxon>
        <taxon>Pentapetalae</taxon>
        <taxon>rosids</taxon>
        <taxon>fabids</taxon>
        <taxon>Fabales</taxon>
        <taxon>Fabaceae</taxon>
        <taxon>Papilionoideae</taxon>
        <taxon>50 kb inversion clade</taxon>
        <taxon>genistoids sensu lato</taxon>
        <taxon>core genistoids</taxon>
        <taxon>Genisteae</taxon>
        <taxon>Lupinus</taxon>
    </lineage>
</organism>
<proteinExistence type="predicted"/>
<dbReference type="Pfam" id="PF03016">
    <property type="entry name" value="Exostosin_GT47"/>
    <property type="match status" value="1"/>
</dbReference>
<feature type="transmembrane region" description="Helical" evidence="2">
    <location>
        <begin position="12"/>
        <end position="32"/>
    </location>
</feature>
<keyword evidence="2" id="KW-1133">Transmembrane helix</keyword>
<feature type="domain" description="Exostosin GT47" evidence="3">
    <location>
        <begin position="203"/>
        <end position="540"/>
    </location>
</feature>
<dbReference type="GO" id="GO:0009773">
    <property type="term" value="P:photosynthetic electron transport in photosystem I"/>
    <property type="evidence" value="ECO:0007669"/>
    <property type="project" value="InterPro"/>
</dbReference>
<dbReference type="Proteomes" id="UP001497480">
    <property type="component" value="Unassembled WGS sequence"/>
</dbReference>
<dbReference type="AlphaFoldDB" id="A0AAV1Y5I8"/>
<dbReference type="InterPro" id="IPR040911">
    <property type="entry name" value="Exostosin_GT47"/>
</dbReference>
<comment type="caution">
    <text evidence="4">The sequence shown here is derived from an EMBL/GenBank/DDBJ whole genome shotgun (WGS) entry which is preliminary data.</text>
</comment>
<keyword evidence="5" id="KW-1185">Reference proteome</keyword>
<evidence type="ECO:0000256" key="2">
    <source>
        <dbReference type="SAM" id="Phobius"/>
    </source>
</evidence>
<sequence length="888" mass="102311">MEKSTTFKWHNKIWFVVLVLSFGWLFLHYAYFTVTADDNIFIFLGHRFATTSKFHGSTHYPLPSSKDIHDAREEARYDRPPVTNLNTLLPEKKHENVRDHVQRLDTMVNEEKHENGRGSSENVNTIEYEKKRVNGIKKHRHKHRKVLPKKNHEVENVGMFQNVSKKNHFSKDNNKGKLAGAKSMVKKRERMKNGAIGTSKDPCAGRYIYVHEIPSRFNEDMLKNCASLNKWTNMCDFTSNLGLGPVIEDSTSVFLKRGWFKTSQFLLEVIFHNRMTQYKCLTKDSSIASAIYVPYYAGLDVSRYLWFSNASMRDADSLDLVKWLREKPEWRKMWGRDHFMVAGRITWDFRRVDRDSEDWGNQLLVLPESKNMTVLVIEKSPWANNDFAIPYPTYFHPSRVDQVSTWLRKMRKQKRPYLFCFAGAPRPGREDSIRGHLVNQCRVAEKKCKLLECQVREESKCHQPAYVMEVFQSSEFCLQPPGDSYTRRSIFDSILAGCIPVFFHPGSAYIQYLWHLPKDYTTYSVFISEKDVQDGKVSIEKILNEIPKAKVRYMRAEIIKLIPSIIYTDPRFRLDAVEDAFDVTIKRVLERVDKVRKGVDSSLRVKEELTWKHSLSDIVELPLTTNNRFSLRFSAKSHHRVSAFSDQRPEGPYCVYVGPLETANQETLEALYSQARDAYYSGEPLIVDDMFDRVELKLRRFGSKSVVKYPRCSIRRQSTFADAEEDLSMVLALASAWAMFLAFGSLACVGPISYTVGAAYQNAFNSGLPHGSQLSGLGFLALMNNIFIGLGFVIGYPVASASVKVLQGLWTNDLVALKGACPNCGEEVFAFVRRDKNDDLPHRANCHVCECLLEFRTKVEPSVSTLGRQWVYGRIYLVSLKGRRQRQL</sequence>
<protein>
    <recommendedName>
        <fullName evidence="3">Exostosin GT47 domain-containing protein</fullName>
    </recommendedName>
</protein>
<dbReference type="GO" id="GO:0009535">
    <property type="term" value="C:chloroplast thylakoid membrane"/>
    <property type="evidence" value="ECO:0007669"/>
    <property type="project" value="InterPro"/>
</dbReference>